<feature type="transmembrane region" description="Helical" evidence="2">
    <location>
        <begin position="477"/>
        <end position="499"/>
    </location>
</feature>
<dbReference type="AlphaFoldDB" id="A0A9W7AIU0"/>
<evidence type="ECO:0000313" key="3">
    <source>
        <dbReference type="EMBL" id="GMH69114.1"/>
    </source>
</evidence>
<organism evidence="3 4">
    <name type="scientific">Triparma laevis f. longispina</name>
    <dbReference type="NCBI Taxonomy" id="1714387"/>
    <lineage>
        <taxon>Eukaryota</taxon>
        <taxon>Sar</taxon>
        <taxon>Stramenopiles</taxon>
        <taxon>Ochrophyta</taxon>
        <taxon>Bolidophyceae</taxon>
        <taxon>Parmales</taxon>
        <taxon>Triparmaceae</taxon>
        <taxon>Triparma</taxon>
    </lineage>
</organism>
<feature type="transmembrane region" description="Helical" evidence="2">
    <location>
        <begin position="663"/>
        <end position="685"/>
    </location>
</feature>
<feature type="transmembrane region" description="Helical" evidence="2">
    <location>
        <begin position="374"/>
        <end position="396"/>
    </location>
</feature>
<dbReference type="OrthoDB" id="232671at2759"/>
<evidence type="ECO:0000256" key="2">
    <source>
        <dbReference type="SAM" id="Phobius"/>
    </source>
</evidence>
<feature type="transmembrane region" description="Helical" evidence="2">
    <location>
        <begin position="622"/>
        <end position="643"/>
    </location>
</feature>
<proteinExistence type="predicted"/>
<feature type="transmembrane region" description="Helical" evidence="2">
    <location>
        <begin position="581"/>
        <end position="601"/>
    </location>
</feature>
<protein>
    <submittedName>
        <fullName evidence="3">Uncharacterized protein</fullName>
    </submittedName>
</protein>
<comment type="caution">
    <text evidence="3">The sequence shown here is derived from an EMBL/GenBank/DDBJ whole genome shotgun (WGS) entry which is preliminary data.</text>
</comment>
<accession>A0A9W7AIU0</accession>
<gene>
    <name evidence="3" type="ORF">TrLO_g1993</name>
</gene>
<keyword evidence="2" id="KW-1133">Transmembrane helix</keyword>
<feature type="transmembrane region" description="Helical" evidence="2">
    <location>
        <begin position="558"/>
        <end position="575"/>
    </location>
</feature>
<feature type="region of interest" description="Disordered" evidence="1">
    <location>
        <begin position="774"/>
        <end position="855"/>
    </location>
</feature>
<dbReference type="Proteomes" id="UP001165122">
    <property type="component" value="Unassembled WGS sequence"/>
</dbReference>
<keyword evidence="4" id="KW-1185">Reference proteome</keyword>
<evidence type="ECO:0000313" key="4">
    <source>
        <dbReference type="Proteomes" id="UP001165122"/>
    </source>
</evidence>
<feature type="transmembrane region" description="Helical" evidence="2">
    <location>
        <begin position="346"/>
        <end position="368"/>
    </location>
</feature>
<keyword evidence="2" id="KW-0472">Membrane</keyword>
<keyword evidence="2" id="KW-0812">Transmembrane</keyword>
<feature type="region of interest" description="Disordered" evidence="1">
    <location>
        <begin position="1"/>
        <end position="25"/>
    </location>
</feature>
<sequence length="855" mass="95848">MSSPKNNAQVFPVSVPETTPNSESRSLDASAFGLCSLDQHELEGLDMLLERGKTLDLLSTEEELVHKVMRMNNDKKKIGQKFSGYSKHVKSRWLSDEDGEQWANCFFSVHAPAEIVLSKVFFDLKDIAVGIGYHTDASEEHRVLDITSREILETNNSDKINTIYNRVLDGKSGNFGRFEKIRSKEILKQYSLIRLFYQRKRLAFNSDDARAAGEGLARAYERESFFTPPIEVVRRHFLTYNTLADLGKLEWVHDLMAQILRNRLRLVKHTDVEFSSVTSKDAQHIGMALPASLATNSMVVAGVEEWIQRFPALLTLEQEVDWFKPMVLAVAQQLILKASWGLKARVVFGAAISLFDTISDILVIRYFLANGQTGFATANIVMLSVTLFLSFFVSILNTMGTRGWKKNLAYEALFTFTFLKPALDAYRVSSGAEQKEGQVMPPLSELMYTKAIEMVSEAIPSACVQTFALLISKDKPFIMVLSIFLSASSIGYSTSLISYDKDIEPQGRRTQPWIYGYIEVSPLKRGMAFSSMCSVSALQVFMKAIMFSLLGVAGKTMLLTYIGAEIGLYLCWKGFRGDFRYFIPIENNAISLTLSFFVRTIEMMLFDFSAMVHLRHPYQLGGAAWAFFLIWSQISVYLAVPIYAGSDYYLDPNEEGKLTPSQLYTILASINALWLISAAAFSLSIKRSFIPTFYSLTNGPGNCKKMFKNGATGSEKLQVLTDHSAYRRGFEEDLKEYLLENWPKWMEEHPDWFRPAIIISQMPKHYTAELNLGEAHDRGPSTPTSGSGSGLSESGLSATFNSSKKDGPSLMNRPSGYSLKMPPEANSLALIQGTKRSGRDPTLVQNQGESNDEIV</sequence>
<reference evidence="4" key="1">
    <citation type="journal article" date="2023" name="Commun. Biol.">
        <title>Genome analysis of Parmales, the sister group of diatoms, reveals the evolutionary specialization of diatoms from phago-mixotrophs to photoautotrophs.</title>
        <authorList>
            <person name="Ban H."/>
            <person name="Sato S."/>
            <person name="Yoshikawa S."/>
            <person name="Yamada K."/>
            <person name="Nakamura Y."/>
            <person name="Ichinomiya M."/>
            <person name="Sato N."/>
            <person name="Blanc-Mathieu R."/>
            <person name="Endo H."/>
            <person name="Kuwata A."/>
            <person name="Ogata H."/>
        </authorList>
    </citation>
    <scope>NUCLEOTIDE SEQUENCE [LARGE SCALE GENOMIC DNA]</scope>
    <source>
        <strain evidence="4">NIES 3700</strain>
    </source>
</reference>
<feature type="compositionally biased region" description="Low complexity" evidence="1">
    <location>
        <begin position="780"/>
        <end position="797"/>
    </location>
</feature>
<evidence type="ECO:0000256" key="1">
    <source>
        <dbReference type="SAM" id="MobiDB-lite"/>
    </source>
</evidence>
<dbReference type="EMBL" id="BRXW01000602">
    <property type="protein sequence ID" value="GMH69114.1"/>
    <property type="molecule type" value="Genomic_DNA"/>
</dbReference>
<name>A0A9W7AIU0_9STRA</name>